<feature type="binding site" evidence="7">
    <location>
        <position position="29"/>
    </location>
    <ligand>
        <name>ATP</name>
        <dbReference type="ChEBI" id="CHEBI:30616"/>
    </ligand>
</feature>
<feature type="binding site" evidence="7">
    <location>
        <position position="26"/>
    </location>
    <ligand>
        <name>ATP</name>
        <dbReference type="ChEBI" id="CHEBI:30616"/>
    </ligand>
</feature>
<dbReference type="GO" id="GO:0005634">
    <property type="term" value="C:nucleus"/>
    <property type="evidence" value="ECO:0007669"/>
    <property type="project" value="UniProtKB-SubCell"/>
</dbReference>
<evidence type="ECO:0000256" key="3">
    <source>
        <dbReference type="ARBA" id="ARBA00022679"/>
    </source>
</evidence>
<dbReference type="GO" id="GO:0005737">
    <property type="term" value="C:cytoplasm"/>
    <property type="evidence" value="ECO:0007669"/>
    <property type="project" value="UniProtKB-SubCell"/>
</dbReference>
<proteinExistence type="inferred from homology"/>
<dbReference type="Proteomes" id="UP000219974">
    <property type="component" value="Chromosome 2"/>
</dbReference>
<dbReference type="GO" id="GO:0006364">
    <property type="term" value="P:rRNA processing"/>
    <property type="evidence" value="ECO:0007669"/>
    <property type="project" value="UniProtKB-KW"/>
</dbReference>
<dbReference type="SMR" id="A0A0Y9TJB3"/>
<evidence type="ECO:0000256" key="5">
    <source>
        <dbReference type="ARBA" id="ARBA00022777"/>
    </source>
</evidence>
<comment type="caution">
    <text evidence="7">Lacks conserved residue(s) required for the propagation of feature annotation.</text>
</comment>
<dbReference type="GO" id="GO:0016887">
    <property type="term" value="F:ATP hydrolysis activity"/>
    <property type="evidence" value="ECO:0007669"/>
    <property type="project" value="UniProtKB-UniRule"/>
</dbReference>
<dbReference type="GO" id="GO:0004017">
    <property type="term" value="F:AMP kinase activity"/>
    <property type="evidence" value="ECO:0007669"/>
    <property type="project" value="UniProtKB-UniRule"/>
</dbReference>
<evidence type="ECO:0000313" key="12">
    <source>
        <dbReference type="EMBL" id="SCN21791.1"/>
    </source>
</evidence>
<dbReference type="EMBL" id="LT160022">
    <property type="protein sequence ID" value="CXH85852.1"/>
    <property type="molecule type" value="Genomic_DNA"/>
</dbReference>
<dbReference type="EC" id="2.7.4.3" evidence="7"/>
<accession>A0A0Y9TJB3</accession>
<protein>
    <recommendedName>
        <fullName evidence="7">Adenylate kinase isoenzyme 6 homolog</fullName>
        <shortName evidence="7">AK6</shortName>
        <ecNumber evidence="7">2.7.4.3</ecNumber>
    </recommendedName>
    <alternativeName>
        <fullName evidence="7">Dual activity adenylate kinase/ATPase</fullName>
        <shortName evidence="7">AK/ATPase</shortName>
    </alternativeName>
</protein>
<keyword evidence="7" id="KW-0963">Cytoplasm</keyword>
<comment type="subunit">
    <text evidence="7">Interacts with small ribosomal subunit protein uS11. Not a structural component of 43S pre-ribosomes, but transiently interacts with them by binding to uS11.</text>
</comment>
<evidence type="ECO:0000313" key="17">
    <source>
        <dbReference type="Proteomes" id="UP000516480"/>
    </source>
</evidence>
<evidence type="ECO:0000256" key="7">
    <source>
        <dbReference type="HAMAP-Rule" id="MF_03173"/>
    </source>
</evidence>
<feature type="binding site" evidence="7">
    <location>
        <position position="138"/>
    </location>
    <ligand>
        <name>ATP</name>
        <dbReference type="ChEBI" id="CHEBI:30616"/>
    </ligand>
</feature>
<organism evidence="8 13">
    <name type="scientific">Plasmodium berghei</name>
    <dbReference type="NCBI Taxonomy" id="5821"/>
    <lineage>
        <taxon>Eukaryota</taxon>
        <taxon>Sar</taxon>
        <taxon>Alveolata</taxon>
        <taxon>Apicomplexa</taxon>
        <taxon>Aconoidasida</taxon>
        <taxon>Haemosporida</taxon>
        <taxon>Plasmodiidae</taxon>
        <taxon>Plasmodium</taxon>
        <taxon>Plasmodium (Vinckeia)</taxon>
    </lineage>
</organism>
<evidence type="ECO:0000313" key="8">
    <source>
        <dbReference type="EMBL" id="CXH85852.1"/>
    </source>
</evidence>
<keyword evidence="6 7" id="KW-0067">ATP-binding</keyword>
<evidence type="ECO:0000313" key="10">
    <source>
        <dbReference type="EMBL" id="SCM15178.1"/>
    </source>
</evidence>
<dbReference type="SUPFAM" id="SSF52540">
    <property type="entry name" value="P-loop containing nucleoside triphosphate hydrolases"/>
    <property type="match status" value="1"/>
</dbReference>
<dbReference type="EMBL" id="LT608138">
    <property type="protein sequence ID" value="SCL89917.1"/>
    <property type="molecule type" value="Genomic_DNA"/>
</dbReference>
<evidence type="ECO:0000313" key="13">
    <source>
        <dbReference type="Proteomes" id="UP000069549"/>
    </source>
</evidence>
<feature type="region of interest" description="LID" evidence="7">
    <location>
        <begin position="137"/>
        <end position="147"/>
    </location>
</feature>
<dbReference type="EMBL" id="LT614628">
    <property type="protein sequence ID" value="SCN21791.1"/>
    <property type="molecule type" value="Genomic_DNA"/>
</dbReference>
<dbReference type="InterPro" id="IPR027417">
    <property type="entry name" value="P-loop_NTPase"/>
</dbReference>
<dbReference type="Pfam" id="PF13238">
    <property type="entry name" value="AAA_18"/>
    <property type="match status" value="1"/>
</dbReference>
<evidence type="ECO:0000313" key="16">
    <source>
        <dbReference type="Proteomes" id="UP000220214"/>
    </source>
</evidence>
<dbReference type="Proteomes" id="UP000219860">
    <property type="component" value="Chromosome 2"/>
</dbReference>
<evidence type="ECO:0000313" key="11">
    <source>
        <dbReference type="EMBL" id="SCM16973.1"/>
    </source>
</evidence>
<dbReference type="Proteomes" id="UP000069549">
    <property type="component" value="Chromosome 2"/>
</dbReference>
<keyword evidence="5 7" id="KW-0418">Kinase</keyword>
<dbReference type="VEuPathDB" id="PlasmoDB:PBANKA_0202800"/>
<feature type="binding site" evidence="7">
    <location>
        <position position="28"/>
    </location>
    <ligand>
        <name>ATP</name>
        <dbReference type="ChEBI" id="CHEBI:30616"/>
    </ligand>
</feature>
<comment type="subcellular location">
    <subcellularLocation>
        <location evidence="7">Cytoplasm</location>
    </subcellularLocation>
    <subcellularLocation>
        <location evidence="7">Nucleus</location>
    </subcellularLocation>
</comment>
<comment type="catalytic activity">
    <reaction evidence="7">
        <text>AMP + ATP = 2 ADP</text>
        <dbReference type="Rhea" id="RHEA:12973"/>
        <dbReference type="ChEBI" id="CHEBI:30616"/>
        <dbReference type="ChEBI" id="CHEBI:456215"/>
        <dbReference type="ChEBI" id="CHEBI:456216"/>
        <dbReference type="EC" id="2.7.4.3"/>
    </reaction>
</comment>
<dbReference type="HAMAP" id="MF_00039">
    <property type="entry name" value="Adenylate_kinase_AK6"/>
    <property type="match status" value="1"/>
</dbReference>
<dbReference type="OMA" id="QCEIFGT"/>
<name>A0A0Y9TJB3_PLABE</name>
<comment type="similarity">
    <text evidence="7">Belongs to the adenylate kinase family. AK6 subfamily.</text>
</comment>
<dbReference type="GO" id="GO:0042274">
    <property type="term" value="P:ribosomal small subunit biogenesis"/>
    <property type="evidence" value="ECO:0007669"/>
    <property type="project" value="UniProtKB-UniRule"/>
</dbReference>
<feature type="binding site" evidence="7">
    <location>
        <position position="24"/>
    </location>
    <ligand>
        <name>ATP</name>
        <dbReference type="ChEBI" id="CHEBI:30616"/>
    </ligand>
</feature>
<evidence type="ECO:0000256" key="1">
    <source>
        <dbReference type="ARBA" id="ARBA00022517"/>
    </source>
</evidence>
<dbReference type="PANTHER" id="PTHR12595">
    <property type="entry name" value="POS9-ACTIVATING FACTOR FAP7-RELATED"/>
    <property type="match status" value="1"/>
</dbReference>
<dbReference type="AlphaFoldDB" id="A0A0Y9TJB3"/>
<comment type="function">
    <text evidence="7">Broad-specificity nucleoside monophosphate (NMP) kinase that catalyzes the reversible transfer of the terminal phosphate group between nucleoside triphosphates and monophosphates. Has also ATPase activity. Involved in the late cytoplasmic maturation steps of the 40S ribosomal particles, specifically 18S rRNA maturation. While NMP activity is not required for ribosome maturation, ATPase activity is. Associates transiently with small ribosomal subunit protein uS11. ATP hydrolysis breaks the interaction with uS11. May temporarily remove uS11 from the ribosome to enable a conformational change of the ribosomal RNA that is needed for the final maturation step of the small ribosomal subunit. Its NMP activity may have a role in nuclear energy homeostasis.</text>
</comment>
<feature type="region of interest" description="NMPbind" evidence="7">
    <location>
        <begin position="60"/>
        <end position="83"/>
    </location>
</feature>
<keyword evidence="1 7" id="KW-0690">Ribosome biogenesis</keyword>
<dbReference type="InterPro" id="IPR020618">
    <property type="entry name" value="Adenyl_kinase_AK6"/>
</dbReference>
<evidence type="ECO:0000256" key="6">
    <source>
        <dbReference type="ARBA" id="ARBA00022840"/>
    </source>
</evidence>
<dbReference type="EMBL" id="LT608266">
    <property type="protein sequence ID" value="SCM16973.1"/>
    <property type="molecule type" value="Genomic_DNA"/>
</dbReference>
<keyword evidence="3 7" id="KW-0808">Transferase</keyword>
<gene>
    <name evidence="8" type="primary">AKLP1</name>
    <name evidence="8" type="ORF">PBK173_000021000</name>
    <name evidence="12" type="ORF">PBNK65E_000018800</name>
    <name evidence="9" type="ORF">PBNK65NY_000018500</name>
    <name evidence="10" type="ORF">PBSP11A_000018600</name>
    <name evidence="11" type="ORF">PBSP11RLL_000018800</name>
</gene>
<evidence type="ECO:0000313" key="15">
    <source>
        <dbReference type="Proteomes" id="UP000219974"/>
    </source>
</evidence>
<evidence type="ECO:0000256" key="4">
    <source>
        <dbReference type="ARBA" id="ARBA00022741"/>
    </source>
</evidence>
<dbReference type="Proteomes" id="UP000516480">
    <property type="component" value="Chromosome 2"/>
</dbReference>
<keyword evidence="4 7" id="KW-0547">Nucleotide-binding</keyword>
<dbReference type="Gene3D" id="3.40.50.300">
    <property type="entry name" value="P-loop containing nucleotide triphosphate hydrolases"/>
    <property type="match status" value="1"/>
</dbReference>
<dbReference type="PANTHER" id="PTHR12595:SF0">
    <property type="entry name" value="ADENYLATE KINASE ISOENZYME 6"/>
    <property type="match status" value="1"/>
</dbReference>
<dbReference type="OrthoDB" id="10251185at2759"/>
<evidence type="ECO:0000256" key="2">
    <source>
        <dbReference type="ARBA" id="ARBA00022552"/>
    </source>
</evidence>
<dbReference type="EMBL" id="LT608250">
    <property type="protein sequence ID" value="SCM15178.1"/>
    <property type="molecule type" value="Genomic_DNA"/>
</dbReference>
<evidence type="ECO:0000313" key="9">
    <source>
        <dbReference type="EMBL" id="SCL89917.1"/>
    </source>
</evidence>
<feature type="binding site" evidence="7">
    <location>
        <position position="27"/>
    </location>
    <ligand>
        <name>ATP</name>
        <dbReference type="ChEBI" id="CHEBI:30616"/>
    </ligand>
</feature>
<keyword evidence="7" id="KW-0539">Nucleus</keyword>
<evidence type="ECO:0000313" key="14">
    <source>
        <dbReference type="Proteomes" id="UP000219860"/>
    </source>
</evidence>
<dbReference type="Proteomes" id="UP000220214">
    <property type="component" value="Chromosome 2"/>
</dbReference>
<sequence>MKIESKEIQNSSKLPNIIITGTPGVGKSTLCEELVEIINKDFEEKFRIDGKEQLKMIHLNLSNIIKNERLYEEYDDELDASIFSEELVNQKLKKLNLQNGGYIIDFHDVNFLYENKYIDKIFLLTASTNVLYERLEKRNYTKDKIKNNIECEIFQVIKEDILENYDDENIFVELQNNNLEDHDKNISFIQKWIHSYMTQGF</sequence>
<comment type="catalytic activity">
    <reaction evidence="7">
        <text>ATP + H2O = ADP + phosphate + H(+)</text>
        <dbReference type="Rhea" id="RHEA:13065"/>
        <dbReference type="ChEBI" id="CHEBI:15377"/>
        <dbReference type="ChEBI" id="CHEBI:15378"/>
        <dbReference type="ChEBI" id="CHEBI:30616"/>
        <dbReference type="ChEBI" id="CHEBI:43474"/>
        <dbReference type="ChEBI" id="CHEBI:456216"/>
    </reaction>
</comment>
<dbReference type="GO" id="GO:0005524">
    <property type="term" value="F:ATP binding"/>
    <property type="evidence" value="ECO:0007669"/>
    <property type="project" value="UniProtKB-KW"/>
</dbReference>
<reference evidence="8 13" key="1">
    <citation type="submission" date="2016-02" db="EMBL/GenBank/DDBJ databases">
        <authorList>
            <consortium name="Pathogen Informatics"/>
        </authorList>
    </citation>
    <scope>NUCLEOTIDE SEQUENCE [LARGE SCALE GENOMIC DNA]</scope>
    <source>
        <strain evidence="8 13">K173</strain>
        <strain evidence="9 17">NK65 ny</strain>
        <strain evidence="12 16">NK65e</strain>
        <strain evidence="10 14">SP11 Antwerpcl1</strain>
        <strain evidence="11 15">SP11 RLL</strain>
    </source>
</reference>
<keyword evidence="2 7" id="KW-0698">rRNA processing</keyword>